<keyword evidence="3" id="KW-1185">Reference proteome</keyword>
<dbReference type="InterPro" id="IPR025345">
    <property type="entry name" value="DUF4249"/>
</dbReference>
<organism evidence="2 3">
    <name type="scientific">Parabacteroides faecis</name>
    <dbReference type="NCBI Taxonomy" id="1217282"/>
    <lineage>
        <taxon>Bacteria</taxon>
        <taxon>Pseudomonadati</taxon>
        <taxon>Bacteroidota</taxon>
        <taxon>Bacteroidia</taxon>
        <taxon>Bacteroidales</taxon>
        <taxon>Tannerellaceae</taxon>
        <taxon>Parabacteroides</taxon>
    </lineage>
</organism>
<name>A0ABR6KHT0_9BACT</name>
<keyword evidence="1" id="KW-0732">Signal</keyword>
<feature type="signal peptide" evidence="1">
    <location>
        <begin position="1"/>
        <end position="19"/>
    </location>
</feature>
<feature type="chain" id="PRO_5046934833" description="DUF4249 domain-containing protein" evidence="1">
    <location>
        <begin position="20"/>
        <end position="356"/>
    </location>
</feature>
<dbReference type="RefSeq" id="WP_183668410.1">
    <property type="nucleotide sequence ID" value="NZ_BMPB01000006.1"/>
</dbReference>
<evidence type="ECO:0000313" key="2">
    <source>
        <dbReference type="EMBL" id="MBB4620354.1"/>
    </source>
</evidence>
<accession>A0ABR6KHT0</accession>
<dbReference type="Proteomes" id="UP000533637">
    <property type="component" value="Unassembled WGS sequence"/>
</dbReference>
<reference evidence="2 3" key="1">
    <citation type="submission" date="2020-08" db="EMBL/GenBank/DDBJ databases">
        <title>Genomic Encyclopedia of Type Strains, Phase IV (KMG-IV): sequencing the most valuable type-strain genomes for metagenomic binning, comparative biology and taxonomic classification.</title>
        <authorList>
            <person name="Goeker M."/>
        </authorList>
    </citation>
    <scope>NUCLEOTIDE SEQUENCE [LARGE SCALE GENOMIC DNA]</scope>
    <source>
        <strain evidence="2 3">DSM 102983</strain>
    </source>
</reference>
<dbReference type="Pfam" id="PF14054">
    <property type="entry name" value="DUF4249"/>
    <property type="match status" value="1"/>
</dbReference>
<dbReference type="EMBL" id="JACHOC010000001">
    <property type="protein sequence ID" value="MBB4620354.1"/>
    <property type="molecule type" value="Genomic_DNA"/>
</dbReference>
<gene>
    <name evidence="2" type="ORF">GGQ57_000228</name>
</gene>
<evidence type="ECO:0000256" key="1">
    <source>
        <dbReference type="SAM" id="SignalP"/>
    </source>
</evidence>
<proteinExistence type="predicted"/>
<evidence type="ECO:0000313" key="3">
    <source>
        <dbReference type="Proteomes" id="UP000533637"/>
    </source>
</evidence>
<protein>
    <recommendedName>
        <fullName evidence="4">DUF4249 domain-containing protein</fullName>
    </recommendedName>
</protein>
<comment type="caution">
    <text evidence="2">The sequence shown here is derived from an EMBL/GenBank/DDBJ whole genome shotgun (WGS) entry which is preliminary data.</text>
</comment>
<sequence length="356" mass="40285">MKKELFTLLPLLSLLFCIACTRDVELKIETVSPVLVLNASITPDREVAAFLSKSWFLMDSVPEYNLPETGVKIDVYVNDTFRGTMSRSDNPADSSEYKGQFKLPGCYVQTGDKVRLEADAPGFDPVRGETLIPSQTEIALLDTARMITSGSLLFRIYLTFEDKPFDRNYYRLVVERLIEYRKGDQVKWVSSFCDSRGESHQLSGDQFEVPSPWGIFSLSYDDPVFQPGIPSSGINDGTYCRGVFSDDMFNGKEYTVTSSFYPVNSLETDSVTAIVHYDVHLLSISESYYNYLKVIRNFSISLGDAYVDGLLEPSETYSNVIDGFGIVTGYRISTRRITMPFGSFSYEWSNSYYPFE</sequence>
<evidence type="ECO:0008006" key="4">
    <source>
        <dbReference type="Google" id="ProtNLM"/>
    </source>
</evidence>